<feature type="transmembrane region" description="Helical" evidence="7">
    <location>
        <begin position="409"/>
        <end position="432"/>
    </location>
</feature>
<sequence length="453" mass="49442">MQTGYATHADMKDATGRTTDPEKRDSEFTPQYEDPFGCEEMGEVKYRTLEWWQCGMIMIAETISLGILSLPSAMATLGLVPCIILIIGLGIVATYTGYVIGQFKLAYPHIHSMADAGEVMLGRFGREVMGAAQLLFLIFIMGSHILTFIVMMNTLTEHGTCSIVFGVVGMVVSFICCLPRTLRKVSWMSISSFASILAAVLITMIAIGIQRPGNGHVDVTTSPAFYEAFLAVTNIVFAYAGHVAFFGFISEMKNPTQYPRTLYMLQGTNTTMYTVAAIVIYRYGGVDVASPALGSTGPVLSKVAYGIAIPTIVIAGVINGHVACKYIYVRLFRGTDRMHQRTLLSIGTWVVIGLVLWTIAWIIAEAIPVFNDLLSLITALFASWFTYGMSGIFWLFLNKGRYTQSKRKMFLTGVNLIIFAIGGCLCGLGLYVSGKSIHDNPSSASFSCADNSE</sequence>
<dbReference type="Pfam" id="PF01490">
    <property type="entry name" value="Aa_trans"/>
    <property type="match status" value="1"/>
</dbReference>
<protein>
    <recommendedName>
        <fullName evidence="8">Amino acid transporter transmembrane domain-containing protein</fullName>
    </recommendedName>
</protein>
<gene>
    <name evidence="9" type="ORF">APUU_80336S</name>
</gene>
<evidence type="ECO:0000313" key="10">
    <source>
        <dbReference type="Proteomes" id="UP000654913"/>
    </source>
</evidence>
<dbReference type="Gene3D" id="1.20.1740.10">
    <property type="entry name" value="Amino acid/polyamine transporter I"/>
    <property type="match status" value="1"/>
</dbReference>
<feature type="transmembrane region" description="Helical" evidence="7">
    <location>
        <begin position="303"/>
        <end position="322"/>
    </location>
</feature>
<evidence type="ECO:0000313" key="9">
    <source>
        <dbReference type="EMBL" id="BCS30033.1"/>
    </source>
</evidence>
<name>A0A7R7Y049_9EURO</name>
<dbReference type="InterPro" id="IPR013057">
    <property type="entry name" value="AA_transpt_TM"/>
</dbReference>
<feature type="transmembrane region" description="Helical" evidence="7">
    <location>
        <begin position="190"/>
        <end position="209"/>
    </location>
</feature>
<feature type="transmembrane region" description="Helical" evidence="7">
    <location>
        <begin position="261"/>
        <end position="283"/>
    </location>
</feature>
<dbReference type="KEGG" id="apuu:APUU_80336S"/>
<organism evidence="9 10">
    <name type="scientific">Aspergillus puulaauensis</name>
    <dbReference type="NCBI Taxonomy" id="1220207"/>
    <lineage>
        <taxon>Eukaryota</taxon>
        <taxon>Fungi</taxon>
        <taxon>Dikarya</taxon>
        <taxon>Ascomycota</taxon>
        <taxon>Pezizomycotina</taxon>
        <taxon>Eurotiomycetes</taxon>
        <taxon>Eurotiomycetidae</taxon>
        <taxon>Eurotiales</taxon>
        <taxon>Aspergillaceae</taxon>
        <taxon>Aspergillus</taxon>
    </lineage>
</organism>
<evidence type="ECO:0000256" key="4">
    <source>
        <dbReference type="ARBA" id="ARBA00022989"/>
    </source>
</evidence>
<dbReference type="GeneID" id="64980030"/>
<reference evidence="9" key="1">
    <citation type="submission" date="2021-01" db="EMBL/GenBank/DDBJ databases">
        <authorList>
            <consortium name="Aspergillus puulaauensis MK2 genome sequencing consortium"/>
            <person name="Kazuki M."/>
            <person name="Futagami T."/>
        </authorList>
    </citation>
    <scope>NUCLEOTIDE SEQUENCE</scope>
    <source>
        <strain evidence="9">MK2</strain>
    </source>
</reference>
<feature type="compositionally biased region" description="Basic and acidic residues" evidence="6">
    <location>
        <begin position="9"/>
        <end position="27"/>
    </location>
</feature>
<feature type="transmembrane region" description="Helical" evidence="7">
    <location>
        <begin position="229"/>
        <end position="249"/>
    </location>
</feature>
<evidence type="ECO:0000256" key="5">
    <source>
        <dbReference type="ARBA" id="ARBA00023136"/>
    </source>
</evidence>
<evidence type="ECO:0000256" key="7">
    <source>
        <dbReference type="SAM" id="Phobius"/>
    </source>
</evidence>
<dbReference type="PANTHER" id="PTHR22950">
    <property type="entry name" value="AMINO ACID TRANSPORTER"/>
    <property type="match status" value="1"/>
</dbReference>
<evidence type="ECO:0000256" key="1">
    <source>
        <dbReference type="ARBA" id="ARBA00004141"/>
    </source>
</evidence>
<evidence type="ECO:0000256" key="6">
    <source>
        <dbReference type="SAM" id="MobiDB-lite"/>
    </source>
</evidence>
<reference evidence="9" key="2">
    <citation type="submission" date="2021-02" db="EMBL/GenBank/DDBJ databases">
        <title>Aspergillus puulaauensis MK2 genome sequence.</title>
        <authorList>
            <person name="Futagami T."/>
            <person name="Mori K."/>
            <person name="Kadooka C."/>
            <person name="Tanaka T."/>
        </authorList>
    </citation>
    <scope>NUCLEOTIDE SEQUENCE</scope>
    <source>
        <strain evidence="9">MK2</strain>
    </source>
</reference>
<keyword evidence="5 7" id="KW-0472">Membrane</keyword>
<feature type="transmembrane region" description="Helical" evidence="7">
    <location>
        <begin position="51"/>
        <end position="70"/>
    </location>
</feature>
<feature type="transmembrane region" description="Helical" evidence="7">
    <location>
        <begin position="130"/>
        <end position="151"/>
    </location>
</feature>
<evidence type="ECO:0000256" key="2">
    <source>
        <dbReference type="ARBA" id="ARBA00008066"/>
    </source>
</evidence>
<proteinExistence type="inferred from homology"/>
<dbReference type="FunFam" id="1.20.1740.10:FF:000039">
    <property type="entry name" value="Neutral amino acid transporter (Eurofung)"/>
    <property type="match status" value="1"/>
</dbReference>
<comment type="subcellular location">
    <subcellularLocation>
        <location evidence="1">Membrane</location>
        <topology evidence="1">Multi-pass membrane protein</topology>
    </subcellularLocation>
</comment>
<keyword evidence="10" id="KW-1185">Reference proteome</keyword>
<dbReference type="OrthoDB" id="294730at2759"/>
<evidence type="ECO:0000256" key="3">
    <source>
        <dbReference type="ARBA" id="ARBA00022692"/>
    </source>
</evidence>
<evidence type="ECO:0000259" key="8">
    <source>
        <dbReference type="Pfam" id="PF01490"/>
    </source>
</evidence>
<dbReference type="GO" id="GO:0015179">
    <property type="term" value="F:L-amino acid transmembrane transporter activity"/>
    <property type="evidence" value="ECO:0007669"/>
    <property type="project" value="TreeGrafter"/>
</dbReference>
<dbReference type="GO" id="GO:0016020">
    <property type="term" value="C:membrane"/>
    <property type="evidence" value="ECO:0007669"/>
    <property type="project" value="UniProtKB-SubCell"/>
</dbReference>
<feature type="transmembrane region" description="Helical" evidence="7">
    <location>
        <begin position="343"/>
        <end position="364"/>
    </location>
</feature>
<keyword evidence="3 7" id="KW-0812">Transmembrane</keyword>
<keyword evidence="4 7" id="KW-1133">Transmembrane helix</keyword>
<dbReference type="EMBL" id="AP024450">
    <property type="protein sequence ID" value="BCS30033.1"/>
    <property type="molecule type" value="Genomic_DNA"/>
</dbReference>
<comment type="similarity">
    <text evidence="2">Belongs to the amino acid/polyamine transporter 2 family.</text>
</comment>
<dbReference type="RefSeq" id="XP_041562219.1">
    <property type="nucleotide sequence ID" value="XM_041696605.1"/>
</dbReference>
<feature type="domain" description="Amino acid transporter transmembrane" evidence="8">
    <location>
        <begin position="48"/>
        <end position="432"/>
    </location>
</feature>
<dbReference type="PANTHER" id="PTHR22950:SF479">
    <property type="entry name" value="AMINO ACID TRANSPORTER (EUROFUNG)-RELATED"/>
    <property type="match status" value="1"/>
</dbReference>
<dbReference type="Proteomes" id="UP000654913">
    <property type="component" value="Chromosome 8"/>
</dbReference>
<feature type="transmembrane region" description="Helical" evidence="7">
    <location>
        <begin position="157"/>
        <end position="178"/>
    </location>
</feature>
<accession>A0A7R7Y049</accession>
<feature type="transmembrane region" description="Helical" evidence="7">
    <location>
        <begin position="76"/>
        <end position="100"/>
    </location>
</feature>
<feature type="region of interest" description="Disordered" evidence="6">
    <location>
        <begin position="1"/>
        <end position="33"/>
    </location>
</feature>
<dbReference type="AlphaFoldDB" id="A0A7R7Y049"/>
<feature type="transmembrane region" description="Helical" evidence="7">
    <location>
        <begin position="376"/>
        <end position="397"/>
    </location>
</feature>